<name>A0A2T4JB17_FUSBL</name>
<dbReference type="InterPro" id="IPR007730">
    <property type="entry name" value="SPOR-like_dom"/>
</dbReference>
<dbReference type="GO" id="GO:0042834">
    <property type="term" value="F:peptidoglycan binding"/>
    <property type="evidence" value="ECO:0007669"/>
    <property type="project" value="InterPro"/>
</dbReference>
<evidence type="ECO:0000256" key="1">
    <source>
        <dbReference type="SAM" id="MobiDB-lite"/>
    </source>
</evidence>
<evidence type="ECO:0000313" key="4">
    <source>
        <dbReference type="EMBL" id="PTE15105.1"/>
    </source>
</evidence>
<reference evidence="4 5" key="1">
    <citation type="submission" date="2018-03" db="EMBL/GenBank/DDBJ databases">
        <title>Rhodobacter blasticus.</title>
        <authorList>
            <person name="Meyer T.E."/>
            <person name="Miller S."/>
            <person name="Lodha T."/>
            <person name="Gandham S."/>
            <person name="Chintalapati S."/>
            <person name="Chintalapati V.R."/>
        </authorList>
    </citation>
    <scope>NUCLEOTIDE SEQUENCE [LARGE SCALE GENOMIC DNA]</scope>
    <source>
        <strain evidence="4 5">DSM 2131</strain>
    </source>
</reference>
<feature type="region of interest" description="Disordered" evidence="1">
    <location>
        <begin position="111"/>
        <end position="135"/>
    </location>
</feature>
<feature type="region of interest" description="Disordered" evidence="1">
    <location>
        <begin position="183"/>
        <end position="213"/>
    </location>
</feature>
<dbReference type="Proteomes" id="UP000241362">
    <property type="component" value="Unassembled WGS sequence"/>
</dbReference>
<dbReference type="Pfam" id="PF05036">
    <property type="entry name" value="SPOR"/>
    <property type="match status" value="1"/>
</dbReference>
<keyword evidence="2" id="KW-0472">Membrane</keyword>
<protein>
    <submittedName>
        <fullName evidence="4">SPOR domain-containing protein</fullName>
    </submittedName>
</protein>
<accession>A0A2T4JB17</accession>
<dbReference type="Gene3D" id="3.30.70.1070">
    <property type="entry name" value="Sporulation related repeat"/>
    <property type="match status" value="1"/>
</dbReference>
<evidence type="ECO:0000256" key="2">
    <source>
        <dbReference type="SAM" id="Phobius"/>
    </source>
</evidence>
<evidence type="ECO:0000259" key="3">
    <source>
        <dbReference type="PROSITE" id="PS51724"/>
    </source>
</evidence>
<feature type="domain" description="SPOR" evidence="3">
    <location>
        <begin position="230"/>
        <end position="315"/>
    </location>
</feature>
<gene>
    <name evidence="4" type="ORF">C5F44_07480</name>
</gene>
<sequence length="315" mass="31921">MADAEYGAAYAAYPAQGRGQRMINIVGAVGSLALVVGLGWWGYALAVRDVNGVPIIRAMGGAMRIAPEDPGGQVVDYQGLAVNTVVAEGSAASPSDRVVLAPSPVELSLDDTAGLAGAPPPLEDDVAPARLDSSSPGLMPVTPLAAAEEAPSTGAAVAAALAEALGTDEGQPEEAVETVALDAQGLPPPPGAITRSPRPMARPDRGGGVAAPNTSVAASVAPPKTVDPATLKPGTRLVQFGAYESEDDARAEWARIAGRFAALMGDKSMVIQAAESGGNTFFRLRAVGFQDEADARRFCAALTAEGTNCIPVANR</sequence>
<keyword evidence="5" id="KW-1185">Reference proteome</keyword>
<dbReference type="AlphaFoldDB" id="A0A2T4JB17"/>
<dbReference type="SUPFAM" id="SSF110997">
    <property type="entry name" value="Sporulation related repeat"/>
    <property type="match status" value="1"/>
</dbReference>
<keyword evidence="2" id="KW-1133">Transmembrane helix</keyword>
<comment type="caution">
    <text evidence="4">The sequence shown here is derived from an EMBL/GenBank/DDBJ whole genome shotgun (WGS) entry which is preliminary data.</text>
</comment>
<keyword evidence="2" id="KW-0812">Transmembrane</keyword>
<evidence type="ECO:0000313" key="5">
    <source>
        <dbReference type="Proteomes" id="UP000241362"/>
    </source>
</evidence>
<organism evidence="4 5">
    <name type="scientific">Fuscovulum blasticum DSM 2131</name>
    <dbReference type="NCBI Taxonomy" id="1188250"/>
    <lineage>
        <taxon>Bacteria</taxon>
        <taxon>Pseudomonadati</taxon>
        <taxon>Pseudomonadota</taxon>
        <taxon>Alphaproteobacteria</taxon>
        <taxon>Rhodobacterales</taxon>
        <taxon>Paracoccaceae</taxon>
        <taxon>Pseudogemmobacter</taxon>
    </lineage>
</organism>
<proteinExistence type="predicted"/>
<feature type="transmembrane region" description="Helical" evidence="2">
    <location>
        <begin position="22"/>
        <end position="43"/>
    </location>
</feature>
<dbReference type="InterPro" id="IPR036680">
    <property type="entry name" value="SPOR-like_sf"/>
</dbReference>
<dbReference type="EMBL" id="PZKE01000005">
    <property type="protein sequence ID" value="PTE15105.1"/>
    <property type="molecule type" value="Genomic_DNA"/>
</dbReference>
<dbReference type="PROSITE" id="PS51724">
    <property type="entry name" value="SPOR"/>
    <property type="match status" value="1"/>
</dbReference>